<dbReference type="SUPFAM" id="SSF53300">
    <property type="entry name" value="vWA-like"/>
    <property type="match status" value="1"/>
</dbReference>
<organism evidence="2 3">
    <name type="scientific">Flavobacterium anhuiense</name>
    <dbReference type="NCBI Taxonomy" id="459526"/>
    <lineage>
        <taxon>Bacteria</taxon>
        <taxon>Pseudomonadati</taxon>
        <taxon>Bacteroidota</taxon>
        <taxon>Flavobacteriia</taxon>
        <taxon>Flavobacteriales</taxon>
        <taxon>Flavobacteriaceae</taxon>
        <taxon>Flavobacterium</taxon>
    </lineage>
</organism>
<evidence type="ECO:0000313" key="3">
    <source>
        <dbReference type="Proteomes" id="UP000093276"/>
    </source>
</evidence>
<sequence>MSSINLQESQSSGCETYIAIVVDESGSINGNEAQQIRDGLTSFINSQSQSKITLSLIGMSGSDSNSRSEHVIQKRISGNASSFLSWINGFGSRSADTQSDHWASGLEVVNNLTVIPDVVVVVTDGLQVNDTDLLKNLYQNLDDKSHIFVYGVTSTVNNATELVTPITNFLGKMPVLKSNGLSILNTDYIRVPDFSTLGAELNQLSSDLSGAQIGCLPNVSIIQNKLVYPVLKKGLAVHESAGTLVLRNKSRVPLTLPAGVRIHNASSLGGLVLRLQDTVVIPGLASVEVAIRIDGTPSVMDSYNALIVLPNVSNPSNFKISFTVSKEIYIVDINSSKTALQSTSLQIAAAGSKGIDSTKGIHLRWLLAGELGANHLPKGDLYTGGISNYNKPDDFVKLYRAPYSKVIYNLDLTKKPQSVDNNKALWVYKTPALQRSIYVYFKNKAKYLLTRANINPMTNPSGFIEAYGNEIIEVENKSELFFAAELKFSSADSSSTVKLETLSVAENSIVASKRVTNRKTYSSAQINAIRVIAENGRSIRFKANKCLLSEINFEFYGDFIQNANMNGNWDLKGRYALTTSDSKAFEQLEPKLNAVHGKWLKFNDGEYVNINNYKDKWKRTTAEGDKNIKEVVESYIDLSLDGTNPTAIETVEFKDNVPTNEPQNGETAEFAHNTTEISNLDLLNIAANDYHIARMLGLGCIDIDQAVLSGEYIYLTEYVTFKNLEGGTAAKEVQHLSMSIPTSVNTERLPIPVQLSKFLPGLNAGSDEDDQSAKITDPNGYSFDGKKRYVSLFMNDIADYSVNTAFFDSTDEFDGSSFTFPIYAGVDYKFKGELNWQKPELACDTAYSNVTKDLATASFEPSPIIIPESGKSFLNVRQEKTGLQTYIYQGYGINIFSRAASGRQLEITSEIKPNNTLLPPSGINSLLITEENPLMFTSMSEQIKLKTLLDNESITDKTYIRLLFEYYSAQELLSYSIPDGMTKEDALLSDKIYPDNEEVFTDYFKLYFRDSLPQIEHAKIAAITDSSSNELTSIIRINEYKILSSGEDIKINLTNVNKDRFIGGILTVGEENYIIQNINVVTTAGKFDYADVEVLKKEVGQSLSDGNATIDSEQIKQIKKPVNELCSLVENMLTPANWRQPSPIGFHVQVPQALKTVNREIVSQKDSQGNDTLQVEKTRGIWSEKVVVEKVLEQAFQVDANGEYVLNNDGNPIPLPTTEKKHFGLYQLTFKGLKLAQHPQFNNGNQHSVEWMNGTVRLFTKSCFEGSTPIPVKSRKEFKVIRADNIGTDQDLVLTINDPNFKIKKDGTQEMDPTYDHIILEVDANNSPKEQKVNYYPSYKVYLFADSSNGITKESIQPREGENTHYSIFGISSHSNAYNYDSKISAPTPMYAVRIEKPIKPEDVKGPLYATRPDFFNRSTYTFTTRYTHKPYGMLHYRANDQALLSALYETATIAAIREKLSKLGGNNEAYFTNRWQNFLDFNGLQNAINYETYPPASASEENYHFPIPDSELLKAEINEFIKWHNTTQNQSVPNITSLTALNQIIIPKTAGIEEDLLAIHFIEQVIHATFVPLTEVPVIYEYINGNDYVPVNKKQTIKDKNGNILKYPHPDLDIAPMMKITDTTQFRTQFTDFNLDGNSQNIYFYGVREMDIKMNFSEFSTFLGPVKLVPSSPPQTPEIKRIMPVLENQVLGIKPSVQIELNAYKPEYNIRKINIYRAKNMLDAQSIRTMTPVKEILINEDTLSIDFNSVWTVYDEFEDLESVPFGDGLFYRVTVSREIEYADPSSTDLNPIINIDYTPSQPSKITATIIADNIAPESPELTATGAPTGENESVLKPVVFSWEKTVHNGKYHLYKMNNQGNWDKIQEKTSNDNIVTLALLETKLETDELATKNSDDERIYHHFKVLAENSSGMFSSEEKILTL</sequence>
<protein>
    <recommendedName>
        <fullName evidence="1">VWFA domain-containing protein</fullName>
    </recommendedName>
</protein>
<dbReference type="EMBL" id="CP016907">
    <property type="protein sequence ID" value="AOC93724.1"/>
    <property type="molecule type" value="Genomic_DNA"/>
</dbReference>
<dbReference type="Gene3D" id="3.40.50.410">
    <property type="entry name" value="von Willebrand factor, type A domain"/>
    <property type="match status" value="1"/>
</dbReference>
<feature type="domain" description="VWFA" evidence="1">
    <location>
        <begin position="17"/>
        <end position="208"/>
    </location>
</feature>
<dbReference type="InterPro" id="IPR036465">
    <property type="entry name" value="vWFA_dom_sf"/>
</dbReference>
<reference evidence="2 3" key="1">
    <citation type="submission" date="2016-08" db="EMBL/GenBank/DDBJ databases">
        <title>Complete genome sequence of Flavobacterium johnsoniae strain GSE09, a volatile-producing biocontrol agent isolated from cucumber (Cucumis sativus).</title>
        <authorList>
            <person name="Jeong J.-J."/>
            <person name="Oh J.Y."/>
            <person name="Jim Y.J."/>
            <person name="Sang M.K."/>
            <person name="Kim K.D."/>
        </authorList>
    </citation>
    <scope>NUCLEOTIDE SEQUENCE [LARGE SCALE GENOMIC DNA]</scope>
    <source>
        <strain evidence="2 3">GSE09</strain>
    </source>
</reference>
<dbReference type="InterPro" id="IPR002035">
    <property type="entry name" value="VWF_A"/>
</dbReference>
<evidence type="ECO:0000313" key="2">
    <source>
        <dbReference type="EMBL" id="AOC93724.1"/>
    </source>
</evidence>
<dbReference type="Pfam" id="PF00092">
    <property type="entry name" value="VWA"/>
    <property type="match status" value="1"/>
</dbReference>
<evidence type="ECO:0000259" key="1">
    <source>
        <dbReference type="PROSITE" id="PS50234"/>
    </source>
</evidence>
<dbReference type="PROSITE" id="PS50234">
    <property type="entry name" value="VWFA"/>
    <property type="match status" value="1"/>
</dbReference>
<dbReference type="RefSeq" id="WP_066032521.1">
    <property type="nucleotide sequence ID" value="NZ_CP016907.1"/>
</dbReference>
<proteinExistence type="predicted"/>
<dbReference type="GeneID" id="32306458"/>
<name>A0AAC9CXV9_9FLAO</name>
<dbReference type="KEGG" id="fjg:BB050_00570"/>
<accession>A0AAC9CXV9</accession>
<dbReference type="Proteomes" id="UP000093276">
    <property type="component" value="Chromosome"/>
</dbReference>
<gene>
    <name evidence="2" type="ORF">BB050_00570</name>
</gene>